<sequence length="153" mass="15941">MKVAFWYHPAESPRNTSSRRRRKAGNRPKWDALDVLGDRLAGMEGTRTSPETVVAVATLALAGAAAIVLGVGDTIGFMSDSAETLFIAAQIVGWTLLAWATILGGLGAVQLLRRLVSRNRPALPAVLLLVVGAAVIVAVASTHLLWGSGSGSA</sequence>
<accession>A0ABP6UP19</accession>
<name>A0ABP6UP19_9MICO</name>
<evidence type="ECO:0008006" key="5">
    <source>
        <dbReference type="Google" id="ProtNLM"/>
    </source>
</evidence>
<keyword evidence="2" id="KW-0812">Transmembrane</keyword>
<feature type="transmembrane region" description="Helical" evidence="2">
    <location>
        <begin position="91"/>
        <end position="112"/>
    </location>
</feature>
<evidence type="ECO:0000256" key="2">
    <source>
        <dbReference type="SAM" id="Phobius"/>
    </source>
</evidence>
<protein>
    <recommendedName>
        <fullName evidence="5">Major facilitator superfamily (MFS) profile domain-containing protein</fullName>
    </recommendedName>
</protein>
<organism evidence="3 4">
    <name type="scientific">Georgenia daeguensis</name>
    <dbReference type="NCBI Taxonomy" id="908355"/>
    <lineage>
        <taxon>Bacteria</taxon>
        <taxon>Bacillati</taxon>
        <taxon>Actinomycetota</taxon>
        <taxon>Actinomycetes</taxon>
        <taxon>Micrococcales</taxon>
        <taxon>Bogoriellaceae</taxon>
        <taxon>Georgenia</taxon>
    </lineage>
</organism>
<feature type="transmembrane region" description="Helical" evidence="2">
    <location>
        <begin position="53"/>
        <end position="71"/>
    </location>
</feature>
<dbReference type="Proteomes" id="UP001499841">
    <property type="component" value="Unassembled WGS sequence"/>
</dbReference>
<evidence type="ECO:0000256" key="1">
    <source>
        <dbReference type="SAM" id="MobiDB-lite"/>
    </source>
</evidence>
<dbReference type="EMBL" id="BAABBA010000033">
    <property type="protein sequence ID" value="GAA3511569.1"/>
    <property type="molecule type" value="Genomic_DNA"/>
</dbReference>
<reference evidence="4" key="1">
    <citation type="journal article" date="2019" name="Int. J. Syst. Evol. Microbiol.">
        <title>The Global Catalogue of Microorganisms (GCM) 10K type strain sequencing project: providing services to taxonomists for standard genome sequencing and annotation.</title>
        <authorList>
            <consortium name="The Broad Institute Genomics Platform"/>
            <consortium name="The Broad Institute Genome Sequencing Center for Infectious Disease"/>
            <person name="Wu L."/>
            <person name="Ma J."/>
        </authorList>
    </citation>
    <scope>NUCLEOTIDE SEQUENCE [LARGE SCALE GENOMIC DNA]</scope>
    <source>
        <strain evidence="4">JCM 17459</strain>
    </source>
</reference>
<keyword evidence="2" id="KW-0472">Membrane</keyword>
<feature type="transmembrane region" description="Helical" evidence="2">
    <location>
        <begin position="124"/>
        <end position="146"/>
    </location>
</feature>
<proteinExistence type="predicted"/>
<comment type="caution">
    <text evidence="3">The sequence shown here is derived from an EMBL/GenBank/DDBJ whole genome shotgun (WGS) entry which is preliminary data.</text>
</comment>
<keyword evidence="2" id="KW-1133">Transmembrane helix</keyword>
<evidence type="ECO:0000313" key="3">
    <source>
        <dbReference type="EMBL" id="GAA3511569.1"/>
    </source>
</evidence>
<evidence type="ECO:0000313" key="4">
    <source>
        <dbReference type="Proteomes" id="UP001499841"/>
    </source>
</evidence>
<feature type="region of interest" description="Disordered" evidence="1">
    <location>
        <begin position="1"/>
        <end position="26"/>
    </location>
</feature>
<gene>
    <name evidence="3" type="ORF">GCM10022262_39630</name>
</gene>
<keyword evidence="4" id="KW-1185">Reference proteome</keyword>
<feature type="compositionally biased region" description="Basic residues" evidence="1">
    <location>
        <begin position="17"/>
        <end position="26"/>
    </location>
</feature>